<dbReference type="Pfam" id="PF09811">
    <property type="entry name" value="Yae1_N"/>
    <property type="match status" value="1"/>
</dbReference>
<accession>A0ABQ7PBK0</accession>
<reference evidence="12 13" key="1">
    <citation type="journal article" date="2020" name="bioRxiv">
        <title>Whole genome comparisons of ergot fungi reveals the divergence and evolution of species within the genus Claviceps are the result of varying mechanisms driving genome evolution and host range expansion.</title>
        <authorList>
            <person name="Wyka S.A."/>
            <person name="Mondo S.J."/>
            <person name="Liu M."/>
            <person name="Dettman J."/>
            <person name="Nalam V."/>
            <person name="Broders K.D."/>
        </authorList>
    </citation>
    <scope>NUCLEOTIDE SEQUENCE [LARGE SCALE GENOMIC DNA]</scope>
    <source>
        <strain evidence="12 13">LM583</strain>
    </source>
</reference>
<keyword evidence="13" id="KW-1185">Reference proteome</keyword>
<organism evidence="12 13">
    <name type="scientific">Claviceps arundinis</name>
    <dbReference type="NCBI Taxonomy" id="1623583"/>
    <lineage>
        <taxon>Eukaryota</taxon>
        <taxon>Fungi</taxon>
        <taxon>Dikarya</taxon>
        <taxon>Ascomycota</taxon>
        <taxon>Pezizomycotina</taxon>
        <taxon>Sordariomycetes</taxon>
        <taxon>Hypocreomycetidae</taxon>
        <taxon>Hypocreales</taxon>
        <taxon>Clavicipitaceae</taxon>
        <taxon>Claviceps</taxon>
    </lineage>
</organism>
<dbReference type="PANTHER" id="PTHR18829">
    <property type="entry name" value="PROTEIN YAE1 HOMOLOG"/>
    <property type="match status" value="1"/>
</dbReference>
<comment type="caution">
    <text evidence="12">The sequence shown here is derived from an EMBL/GenBank/DDBJ whole genome shotgun (WGS) entry which is preliminary data.</text>
</comment>
<evidence type="ECO:0000256" key="3">
    <source>
        <dbReference type="ARBA" id="ARBA00004496"/>
    </source>
</evidence>
<feature type="region of interest" description="Disordered" evidence="10">
    <location>
        <begin position="77"/>
        <end position="97"/>
    </location>
</feature>
<evidence type="ECO:0000313" key="13">
    <source>
        <dbReference type="Proteomes" id="UP000742024"/>
    </source>
</evidence>
<dbReference type="PANTHER" id="PTHR18829:SF0">
    <property type="entry name" value="PROTEIN YAE1 HOMOLOG"/>
    <property type="match status" value="1"/>
</dbReference>
<evidence type="ECO:0000256" key="9">
    <source>
        <dbReference type="ARBA" id="ARBA00023242"/>
    </source>
</evidence>
<dbReference type="Proteomes" id="UP000742024">
    <property type="component" value="Unassembled WGS sequence"/>
</dbReference>
<evidence type="ECO:0000256" key="1">
    <source>
        <dbReference type="ARBA" id="ARBA00003836"/>
    </source>
</evidence>
<evidence type="ECO:0000259" key="11">
    <source>
        <dbReference type="Pfam" id="PF09811"/>
    </source>
</evidence>
<keyword evidence="8" id="KW-0963">Cytoplasm</keyword>
<evidence type="ECO:0000256" key="8">
    <source>
        <dbReference type="ARBA" id="ARBA00022490"/>
    </source>
</evidence>
<evidence type="ECO:0000256" key="10">
    <source>
        <dbReference type="SAM" id="MobiDB-lite"/>
    </source>
</evidence>
<proteinExistence type="inferred from homology"/>
<gene>
    <name evidence="12" type="ORF">E4U57_001082</name>
</gene>
<name>A0ABQ7PBK0_9HYPO</name>
<dbReference type="InterPro" id="IPR019191">
    <property type="entry name" value="Essential_protein_Yae1_N"/>
</dbReference>
<dbReference type="InterPro" id="IPR038881">
    <property type="entry name" value="Yae1-like"/>
</dbReference>
<comment type="similarity">
    <text evidence="4">Belongs to the YAE1 family.</text>
</comment>
<evidence type="ECO:0000256" key="5">
    <source>
        <dbReference type="ARBA" id="ARBA00011427"/>
    </source>
</evidence>
<evidence type="ECO:0000256" key="4">
    <source>
        <dbReference type="ARBA" id="ARBA00007096"/>
    </source>
</evidence>
<feature type="domain" description="Essential protein Yae1 N-terminal" evidence="11">
    <location>
        <begin position="110"/>
        <end position="148"/>
    </location>
</feature>
<dbReference type="EMBL" id="SRPR01000136">
    <property type="protein sequence ID" value="KAG5958850.1"/>
    <property type="molecule type" value="Genomic_DNA"/>
</dbReference>
<protein>
    <recommendedName>
        <fullName evidence="7">Protein YAE1</fullName>
    </recommendedName>
    <alternativeName>
        <fullName evidence="6">Protein yae1</fullName>
    </alternativeName>
</protein>
<evidence type="ECO:0000256" key="7">
    <source>
        <dbReference type="ARBA" id="ARBA00018400"/>
    </source>
</evidence>
<comment type="subcellular location">
    <subcellularLocation>
        <location evidence="3">Cytoplasm</location>
    </subcellularLocation>
    <subcellularLocation>
        <location evidence="2">Nucleus</location>
    </subcellularLocation>
</comment>
<keyword evidence="9" id="KW-0539">Nucleus</keyword>
<evidence type="ECO:0000256" key="2">
    <source>
        <dbReference type="ARBA" id="ARBA00004123"/>
    </source>
</evidence>
<feature type="region of interest" description="Disordered" evidence="10">
    <location>
        <begin position="245"/>
        <end position="273"/>
    </location>
</feature>
<comment type="subunit">
    <text evidence="5">May form a complex with LTO1.</text>
</comment>
<evidence type="ECO:0000256" key="6">
    <source>
        <dbReference type="ARBA" id="ARBA00017286"/>
    </source>
</evidence>
<sequence length="273" mass="29465">MDPPERKENNAQKNRLHALCLFKRGTIKSRPPETNTSGLSMRLRPIGDSSDDAYLAHAGGGGMAMHHQASLDQLDDVFGSAPASPTTNAPQHDSHPSDIARLETEHTTAGYREGITVAKESSIQAGFDEGFSLGAALGSQAGQLLGIVEGIADALQAHSEEALQASNKLLSDAREELSTAKIFSAEYWAPDGNWKYEVTAAQQDQPILFSDVANAHPLVQKWRNLVNEQVNKWNIQTSLLDNETAPRIETAAAEPPPPTPTPASRAAKQTLDW</sequence>
<evidence type="ECO:0000313" key="12">
    <source>
        <dbReference type="EMBL" id="KAG5958850.1"/>
    </source>
</evidence>
<comment type="function">
    <text evidence="1">The complex LTO1:YAE1 may function as a target specific adapter that probably recruits apo-RPLI1 to the cytosolic iron-sulfur protein assembly (CIA) complex machinery. May be required for biogenesis of the large ribosomal subunit and initiation of translation.</text>
</comment>